<dbReference type="Pfam" id="PF03819">
    <property type="entry name" value="MazG"/>
    <property type="match status" value="1"/>
</dbReference>
<name>A0A2G6MRK8_9BACT</name>
<dbReference type="CDD" id="cd11529">
    <property type="entry name" value="NTP-PPase_MazG_Cterm"/>
    <property type="match status" value="1"/>
</dbReference>
<dbReference type="GO" id="GO:0046081">
    <property type="term" value="P:dUTP catabolic process"/>
    <property type="evidence" value="ECO:0007669"/>
    <property type="project" value="TreeGrafter"/>
</dbReference>
<protein>
    <submittedName>
        <fullName evidence="2">Nucleoside triphosphate pyrophosphohydrolase</fullName>
    </submittedName>
</protein>
<dbReference type="InterPro" id="IPR004518">
    <property type="entry name" value="MazG-like_dom"/>
</dbReference>
<feature type="domain" description="NTP pyrophosphohydrolase MazG-like" evidence="1">
    <location>
        <begin position="26"/>
        <end position="98"/>
    </location>
</feature>
<dbReference type="PANTHER" id="PTHR30522:SF0">
    <property type="entry name" value="NUCLEOSIDE TRIPHOSPHATE PYROPHOSPHOHYDROLASE"/>
    <property type="match status" value="1"/>
</dbReference>
<dbReference type="NCBIfam" id="TIGR00444">
    <property type="entry name" value="mazG"/>
    <property type="match status" value="1"/>
</dbReference>
<dbReference type="GO" id="GO:0046061">
    <property type="term" value="P:dATP catabolic process"/>
    <property type="evidence" value="ECO:0007669"/>
    <property type="project" value="TreeGrafter"/>
</dbReference>
<evidence type="ECO:0000313" key="3">
    <source>
        <dbReference type="Proteomes" id="UP000231203"/>
    </source>
</evidence>
<dbReference type="InterPro" id="IPR048015">
    <property type="entry name" value="NTP-PPase_MazG-like_N"/>
</dbReference>
<dbReference type="GO" id="GO:0006950">
    <property type="term" value="P:response to stress"/>
    <property type="evidence" value="ECO:0007669"/>
    <property type="project" value="UniProtKB-ARBA"/>
</dbReference>
<dbReference type="SUPFAM" id="SSF101386">
    <property type="entry name" value="all-alpha NTP pyrophosphatases"/>
    <property type="match status" value="2"/>
</dbReference>
<dbReference type="CDD" id="cd11528">
    <property type="entry name" value="NTP-PPase_MazG_Nterm"/>
    <property type="match status" value="1"/>
</dbReference>
<evidence type="ECO:0000313" key="2">
    <source>
        <dbReference type="EMBL" id="PIE62723.1"/>
    </source>
</evidence>
<keyword evidence="2" id="KW-0378">Hydrolase</keyword>
<comment type="caution">
    <text evidence="2">The sequence shown here is derived from an EMBL/GenBank/DDBJ whole genome shotgun (WGS) entry which is preliminary data.</text>
</comment>
<dbReference type="GO" id="GO:0046076">
    <property type="term" value="P:dTTP catabolic process"/>
    <property type="evidence" value="ECO:0007669"/>
    <property type="project" value="TreeGrafter"/>
</dbReference>
<organism evidence="2 3">
    <name type="scientific">Desulfobacter postgatei</name>
    <dbReference type="NCBI Taxonomy" id="2293"/>
    <lineage>
        <taxon>Bacteria</taxon>
        <taxon>Pseudomonadati</taxon>
        <taxon>Thermodesulfobacteriota</taxon>
        <taxon>Desulfobacteria</taxon>
        <taxon>Desulfobacterales</taxon>
        <taxon>Desulfobacteraceae</taxon>
        <taxon>Desulfobacter</taxon>
    </lineage>
</organism>
<dbReference type="GO" id="GO:0046047">
    <property type="term" value="P:TTP catabolic process"/>
    <property type="evidence" value="ECO:0007669"/>
    <property type="project" value="TreeGrafter"/>
</dbReference>
<dbReference type="NCBIfam" id="NF007113">
    <property type="entry name" value="PRK09562.1"/>
    <property type="match status" value="1"/>
</dbReference>
<dbReference type="Proteomes" id="UP000231203">
    <property type="component" value="Unassembled WGS sequence"/>
</dbReference>
<dbReference type="PANTHER" id="PTHR30522">
    <property type="entry name" value="NUCLEOSIDE TRIPHOSPHATE PYROPHOSPHOHYDROLASE"/>
    <property type="match status" value="1"/>
</dbReference>
<dbReference type="InterPro" id="IPR011551">
    <property type="entry name" value="NTP_PyrPHydrolase_MazG"/>
</dbReference>
<dbReference type="AlphaFoldDB" id="A0A2G6MRK8"/>
<dbReference type="GO" id="GO:0006203">
    <property type="term" value="P:dGTP catabolic process"/>
    <property type="evidence" value="ECO:0007669"/>
    <property type="project" value="TreeGrafter"/>
</dbReference>
<gene>
    <name evidence="2" type="ORF">CSA25_03825</name>
</gene>
<dbReference type="Gene3D" id="1.10.287.1080">
    <property type="entry name" value="MazG-like"/>
    <property type="match status" value="2"/>
</dbReference>
<dbReference type="GO" id="GO:0046052">
    <property type="term" value="P:UTP catabolic process"/>
    <property type="evidence" value="ECO:0007669"/>
    <property type="project" value="TreeGrafter"/>
</dbReference>
<dbReference type="FunFam" id="1.10.287.1080:FF:000001">
    <property type="entry name" value="Nucleoside triphosphate pyrophosphohydrolase"/>
    <property type="match status" value="1"/>
</dbReference>
<dbReference type="InterPro" id="IPR048011">
    <property type="entry name" value="NTP-PPase_MazG-like_C"/>
</dbReference>
<dbReference type="EMBL" id="PDTI01000032">
    <property type="protein sequence ID" value="PIE62723.1"/>
    <property type="molecule type" value="Genomic_DNA"/>
</dbReference>
<proteinExistence type="predicted"/>
<sequence>METIIPLLDIIRRLRGENGCAWDRKQTPSTMWKCLAEELYELEEAIVKDDEQNIVEELGDVLFQILFIMEIYTGEGRFSFDRVVNAVAEKMIRRHPHVYGDSRITSEDGLNKQWEAIKAGEKAGCGTSEPRSALDNVPDGMPGLLRALKVSKSAVKAGFEWENLGQVLETAVSEIREFEAALSMDQDDAILEFGDILFSLVNVARFAGFHPETALYRSTSKFEERFRIMEAVIEKQGLDLKQMLPEEKEKYWQAAKQMCSQNNTCRLQKHNVRPF</sequence>
<accession>A0A2G6MRK8</accession>
<evidence type="ECO:0000259" key="1">
    <source>
        <dbReference type="Pfam" id="PF03819"/>
    </source>
</evidence>
<reference evidence="2 3" key="1">
    <citation type="submission" date="2017-10" db="EMBL/GenBank/DDBJ databases">
        <title>Novel microbial diversity and functional potential in the marine mammal oral microbiome.</title>
        <authorList>
            <person name="Dudek N.K."/>
            <person name="Sun C.L."/>
            <person name="Burstein D."/>
            <person name="Kantor R.S."/>
            <person name="Aliaga Goltsman D.S."/>
            <person name="Bik E.M."/>
            <person name="Thomas B.C."/>
            <person name="Banfield J.F."/>
            <person name="Relman D.A."/>
        </authorList>
    </citation>
    <scope>NUCLEOTIDE SEQUENCE [LARGE SCALE GENOMIC DNA]</scope>
    <source>
        <strain evidence="2">DOLJORAL78_47_202</strain>
    </source>
</reference>
<dbReference type="GO" id="GO:0047429">
    <property type="term" value="F:nucleoside triphosphate diphosphatase activity"/>
    <property type="evidence" value="ECO:0007669"/>
    <property type="project" value="InterPro"/>
</dbReference>